<keyword evidence="5" id="KW-0819">tRNA processing</keyword>
<keyword evidence="10" id="KW-1185">Reference proteome</keyword>
<dbReference type="PANTHER" id="PTHR15840">
    <property type="entry name" value="CGI-121 FAMILY MEMBER"/>
    <property type="match status" value="1"/>
</dbReference>
<dbReference type="OrthoDB" id="329139at2759"/>
<dbReference type="InParanoid" id="A0A165DNU7"/>
<dbReference type="GO" id="GO:0005829">
    <property type="term" value="C:cytosol"/>
    <property type="evidence" value="ECO:0007669"/>
    <property type="project" value="TreeGrafter"/>
</dbReference>
<comment type="function">
    <text evidence="7">Component of the EKC/KEOPS complex that is required for the formation of a threonylcarbamoyl group on adenosine at position 37 (t(6)A37) in tRNAs that read codons beginning with adenine. The complex is probably involved in the transfer of the threonylcarbamoyl moiety of threonylcarbamoyl-AMP (TC-AMP) to the N6 group of A37. CGI121 acts as an allosteric effector that regulates the t(6)A activity of the complex. The EKC/KEOPS complex also promotes both telomere uncapping and telomere elongation. The complex is required for efficient recruitment of transcriptional coactivators. CGI121 is not required for tRNA modification.</text>
</comment>
<evidence type="ECO:0000256" key="4">
    <source>
        <dbReference type="ARBA" id="ARBA00016009"/>
    </source>
</evidence>
<dbReference type="NCBIfam" id="NF011465">
    <property type="entry name" value="PRK14886.1-1"/>
    <property type="match status" value="1"/>
</dbReference>
<comment type="subcellular location">
    <subcellularLocation>
        <location evidence="1">Nucleus</location>
    </subcellularLocation>
</comment>
<organism evidence="9 10">
    <name type="scientific">Exidia glandulosa HHB12029</name>
    <dbReference type="NCBI Taxonomy" id="1314781"/>
    <lineage>
        <taxon>Eukaryota</taxon>
        <taxon>Fungi</taxon>
        <taxon>Dikarya</taxon>
        <taxon>Basidiomycota</taxon>
        <taxon>Agaricomycotina</taxon>
        <taxon>Agaricomycetes</taxon>
        <taxon>Auriculariales</taxon>
        <taxon>Exidiaceae</taxon>
        <taxon>Exidia</taxon>
    </lineage>
</organism>
<name>A0A165DNU7_EXIGL</name>
<keyword evidence="6 8" id="KW-0539">Nucleus</keyword>
<dbReference type="PANTHER" id="PTHR15840:SF10">
    <property type="entry name" value="EKC_KEOPS COMPLEX SUBUNIT TPRKB"/>
    <property type="match status" value="1"/>
</dbReference>
<dbReference type="Gene3D" id="3.30.2380.10">
    <property type="entry name" value="CGI121/TPRKB"/>
    <property type="match status" value="1"/>
</dbReference>
<evidence type="ECO:0000256" key="3">
    <source>
        <dbReference type="ARBA" id="ARBA00015316"/>
    </source>
</evidence>
<dbReference type="GO" id="GO:0005634">
    <property type="term" value="C:nucleus"/>
    <property type="evidence" value="ECO:0007669"/>
    <property type="project" value="UniProtKB-SubCell"/>
</dbReference>
<dbReference type="GO" id="GO:0002949">
    <property type="term" value="P:tRNA threonylcarbamoyladenosine modification"/>
    <property type="evidence" value="ECO:0007669"/>
    <property type="project" value="TreeGrafter"/>
</dbReference>
<evidence type="ECO:0000256" key="6">
    <source>
        <dbReference type="ARBA" id="ARBA00023242"/>
    </source>
</evidence>
<evidence type="ECO:0000256" key="5">
    <source>
        <dbReference type="ARBA" id="ARBA00022694"/>
    </source>
</evidence>
<dbReference type="FunCoup" id="A0A165DNU7">
    <property type="interactions" value="220"/>
</dbReference>
<evidence type="ECO:0000256" key="7">
    <source>
        <dbReference type="ARBA" id="ARBA00025043"/>
    </source>
</evidence>
<comment type="similarity">
    <text evidence="2 8">Belongs to the CGI121/TPRKB family.</text>
</comment>
<proteinExistence type="inferred from homology"/>
<dbReference type="SUPFAM" id="SSF143870">
    <property type="entry name" value="PF0523-like"/>
    <property type="match status" value="1"/>
</dbReference>
<dbReference type="Pfam" id="PF08617">
    <property type="entry name" value="CGI-121"/>
    <property type="match status" value="1"/>
</dbReference>
<evidence type="ECO:0000313" key="10">
    <source>
        <dbReference type="Proteomes" id="UP000077266"/>
    </source>
</evidence>
<dbReference type="InterPro" id="IPR013926">
    <property type="entry name" value="CGI121/TPRKB"/>
</dbReference>
<reference evidence="9 10" key="1">
    <citation type="journal article" date="2016" name="Mol. Biol. Evol.">
        <title>Comparative Genomics of Early-Diverging Mushroom-Forming Fungi Provides Insights into the Origins of Lignocellulose Decay Capabilities.</title>
        <authorList>
            <person name="Nagy L.G."/>
            <person name="Riley R."/>
            <person name="Tritt A."/>
            <person name="Adam C."/>
            <person name="Daum C."/>
            <person name="Floudas D."/>
            <person name="Sun H."/>
            <person name="Yadav J.S."/>
            <person name="Pangilinan J."/>
            <person name="Larsson K.H."/>
            <person name="Matsuura K."/>
            <person name="Barry K."/>
            <person name="Labutti K."/>
            <person name="Kuo R."/>
            <person name="Ohm R.A."/>
            <person name="Bhattacharya S.S."/>
            <person name="Shirouzu T."/>
            <person name="Yoshinaga Y."/>
            <person name="Martin F.M."/>
            <person name="Grigoriev I.V."/>
            <person name="Hibbett D.S."/>
        </authorList>
    </citation>
    <scope>NUCLEOTIDE SEQUENCE [LARGE SCALE GENOMIC DNA]</scope>
    <source>
        <strain evidence="9 10">HHB12029</strain>
    </source>
</reference>
<dbReference type="GO" id="GO:0000408">
    <property type="term" value="C:EKC/KEOPS complex"/>
    <property type="evidence" value="ECO:0007669"/>
    <property type="project" value="TreeGrafter"/>
</dbReference>
<dbReference type="Proteomes" id="UP000077266">
    <property type="component" value="Unassembled WGS sequence"/>
</dbReference>
<protein>
    <recommendedName>
        <fullName evidence="4">EKC/KEOPS complex subunit CGI121</fullName>
    </recommendedName>
    <alternativeName>
        <fullName evidence="3">EKC/KEOPS complex subunit cgi121</fullName>
    </alternativeName>
</protein>
<dbReference type="EMBL" id="KV426203">
    <property type="protein sequence ID" value="KZV85005.1"/>
    <property type="molecule type" value="Genomic_DNA"/>
</dbReference>
<evidence type="ECO:0000256" key="2">
    <source>
        <dbReference type="ARBA" id="ARBA00005546"/>
    </source>
</evidence>
<dbReference type="STRING" id="1314781.A0A165DNU7"/>
<accession>A0A165DNU7</accession>
<dbReference type="InterPro" id="IPR036504">
    <property type="entry name" value="CGI121/TPRKB_sf"/>
</dbReference>
<gene>
    <name evidence="9" type="ORF">EXIGLDRAFT_726588</name>
</gene>
<dbReference type="AlphaFoldDB" id="A0A165DNU7"/>
<evidence type="ECO:0000256" key="8">
    <source>
        <dbReference type="RuleBase" id="RU004398"/>
    </source>
</evidence>
<evidence type="ECO:0000256" key="1">
    <source>
        <dbReference type="ARBA" id="ARBA00004123"/>
    </source>
</evidence>
<evidence type="ECO:0000313" key="9">
    <source>
        <dbReference type="EMBL" id="KZV85005.1"/>
    </source>
</evidence>
<sequence>MLSSYNYPAFNSLAHVALFDNVTNAKELRSRLISAATMSGPDGELEREAVNFAFVDASLVVSEMHLQTALLFALLADARTSLRTKTVHSEILWALNPTNNISEAIRRFGVSDSTTRLLVVRVCTPPTSTSPENIETALRTGVAGDAVPLSCLSSFTDWSKLTKYYKLPAGVPHERLIQIVESTVGAKSAA</sequence>